<dbReference type="Proteomes" id="UP000244773">
    <property type="component" value="Segment"/>
</dbReference>
<dbReference type="EMBL" id="KY322437">
    <property type="protein sequence ID" value="AUF82691.1"/>
    <property type="molecule type" value="Genomic_DNA"/>
</dbReference>
<evidence type="ECO:0000313" key="2">
    <source>
        <dbReference type="Proteomes" id="UP000244773"/>
    </source>
</evidence>
<gene>
    <name evidence="1" type="ORF">TetV_609</name>
</gene>
<sequence length="310" mass="36072">MPSLKPIGINYPRWMFALEYFKADQNWIWYEHDDDRIPDYYVTVGIEGNSGDFALLQWKAVPNVICFESQPYGVKLRGSSALFSIMMNSYSYSCYRPLKGIISGEDKWIKHSQQFNLPDLYDWNIKNVKTVVLCCAKCGGWRYPTVKIFVKKFIRFAKQIRDMYPDYTIIIRPHPKVKSSIPTGIVQLKQQLFANRIKYVMSTDRMIENEAKKVRAAFCSWGKSGTKYAMHGIPVFDLETNGREDFVCDPITIKDLSKLKSLETYRFSMSPRDFMMTLAEHTFTSDELQNGSFMQYMNQNLDASKKQISP</sequence>
<evidence type="ECO:0000313" key="1">
    <source>
        <dbReference type="EMBL" id="AUF82691.1"/>
    </source>
</evidence>
<organism evidence="1">
    <name type="scientific">Tetraselmis virus 1</name>
    <dbReference type="NCBI Taxonomy" id="2060617"/>
    <lineage>
        <taxon>Viruses</taxon>
        <taxon>Varidnaviria</taxon>
        <taxon>Bamfordvirae</taxon>
        <taxon>Nucleocytoviricota</taxon>
        <taxon>Megaviricetes</taxon>
        <taxon>Imitervirales</taxon>
        <taxon>Allomimiviridae</taxon>
        <taxon>Oceanusvirus</taxon>
        <taxon>Oceanusvirus kaneohense</taxon>
    </lineage>
</organism>
<accession>A0A2P0VP72</accession>
<proteinExistence type="predicted"/>
<reference evidence="1" key="1">
    <citation type="journal article" date="2018" name="Virology">
        <title>A giant virus infecting green algae encodes key fermentation genes.</title>
        <authorList>
            <person name="Schvarcz C.R."/>
            <person name="Steward G.F."/>
        </authorList>
    </citation>
    <scope>NUCLEOTIDE SEQUENCE [LARGE SCALE GENOMIC DNA]</scope>
</reference>
<name>A0A2P0VP72_9VIRU</name>
<protein>
    <submittedName>
        <fullName evidence="1">Uncharacterized protein</fullName>
    </submittedName>
</protein>
<keyword evidence="2" id="KW-1185">Reference proteome</keyword>